<evidence type="ECO:0000256" key="2">
    <source>
        <dbReference type="ARBA" id="ARBA00023145"/>
    </source>
</evidence>
<reference evidence="8 9" key="2">
    <citation type="journal article" date="2023" name="Mol. Biol. Evol.">
        <title>Genomics of Secondarily Temperate Adaptation in the Only Non-Antarctic Icefish.</title>
        <authorList>
            <person name="Rivera-Colon A.G."/>
            <person name="Rayamajhi N."/>
            <person name="Minhas B.F."/>
            <person name="Madrigal G."/>
            <person name="Bilyk K.T."/>
            <person name="Yoon V."/>
            <person name="Hune M."/>
            <person name="Gregory S."/>
            <person name="Cheng C.H.C."/>
            <person name="Catchen J.M."/>
        </authorList>
    </citation>
    <scope>NUCLEOTIDE SEQUENCE [LARGE SCALE GENOMIC DNA]</scope>
    <source>
        <strain evidence="8">JMC-PN-2008</strain>
    </source>
</reference>
<evidence type="ECO:0000313" key="9">
    <source>
        <dbReference type="Proteomes" id="UP001346869"/>
    </source>
</evidence>
<gene>
    <name evidence="8" type="ORF">PBY51_024729</name>
</gene>
<evidence type="ECO:0000259" key="7">
    <source>
        <dbReference type="PROSITE" id="PS50240"/>
    </source>
</evidence>
<evidence type="ECO:0000256" key="5">
    <source>
        <dbReference type="ARBA" id="ARBA00038868"/>
    </source>
</evidence>
<dbReference type="SUPFAM" id="SSF50494">
    <property type="entry name" value="Trypsin-like serine proteases"/>
    <property type="match status" value="1"/>
</dbReference>
<dbReference type="InterPro" id="IPR009003">
    <property type="entry name" value="Peptidase_S1_PA"/>
</dbReference>
<keyword evidence="3" id="KW-1015">Disulfide bond</keyword>
<dbReference type="PANTHER" id="PTHR24271">
    <property type="entry name" value="KALLIKREIN-RELATED"/>
    <property type="match status" value="1"/>
</dbReference>
<comment type="caution">
    <text evidence="8">The sequence shown here is derived from an EMBL/GenBank/DDBJ whole genome shotgun (WGS) entry which is preliminary data.</text>
</comment>
<comment type="catalytic activity">
    <reaction evidence="4">
        <text>Preferential cleavage: Arg-|-Xaa, Lys-|-Xaa.</text>
        <dbReference type="EC" id="3.4.21.4"/>
    </reaction>
</comment>
<dbReference type="GO" id="GO:0005576">
    <property type="term" value="C:extracellular region"/>
    <property type="evidence" value="ECO:0007669"/>
    <property type="project" value="UniProtKB-SubCell"/>
</dbReference>
<dbReference type="InterPro" id="IPR001254">
    <property type="entry name" value="Trypsin_dom"/>
</dbReference>
<protein>
    <recommendedName>
        <fullName evidence="5">trypsin</fullName>
        <ecNumber evidence="5">3.4.21.4</ecNumber>
    </recommendedName>
</protein>
<proteinExistence type="predicted"/>
<keyword evidence="6" id="KW-0732">Signal</keyword>
<dbReference type="InterPro" id="IPR018114">
    <property type="entry name" value="TRYPSIN_HIS"/>
</dbReference>
<dbReference type="Pfam" id="PF00089">
    <property type="entry name" value="Trypsin"/>
    <property type="match status" value="1"/>
</dbReference>
<reference evidence="8 9" key="1">
    <citation type="journal article" date="2023" name="Genes (Basel)">
        <title>Chromosome-Level Genome Assembly and Circadian Gene Repertoire of the Patagonia Blennie Eleginops maclovinus-The Closest Ancestral Proxy of Antarctic Cryonotothenioids.</title>
        <authorList>
            <person name="Cheng C.C."/>
            <person name="Rivera-Colon A.G."/>
            <person name="Minhas B.F."/>
            <person name="Wilson L."/>
            <person name="Rayamajhi N."/>
            <person name="Vargas-Chacoff L."/>
            <person name="Catchen J.M."/>
        </authorList>
    </citation>
    <scope>NUCLEOTIDE SEQUENCE [LARGE SCALE GENOMIC DNA]</scope>
    <source>
        <strain evidence="8">JMC-PN-2008</strain>
    </source>
</reference>
<feature type="domain" description="Peptidase S1" evidence="7">
    <location>
        <begin position="27"/>
        <end position="120"/>
    </location>
</feature>
<dbReference type="InterPro" id="IPR043504">
    <property type="entry name" value="Peptidase_S1_PA_chymotrypsin"/>
</dbReference>
<accession>A0AAN7XZ81</accession>
<sequence>MMLHALHRILLLHLLTTPGLPAFGSEIINGKKVPVNKMQFMASVQNDKHVHICGGFLINEVFVVTAAHCDKLNPTNVVLGTHDLKKIDETMRYNVKRCKHPSYNTVIKGSDIMLLKVSRE</sequence>
<name>A0AAN7XZ81_ELEMC</name>
<feature type="chain" id="PRO_5042925721" description="trypsin" evidence="6">
    <location>
        <begin position="22"/>
        <end position="120"/>
    </location>
</feature>
<organism evidence="8 9">
    <name type="scientific">Eleginops maclovinus</name>
    <name type="common">Patagonian blennie</name>
    <name type="synonym">Eleginus maclovinus</name>
    <dbReference type="NCBI Taxonomy" id="56733"/>
    <lineage>
        <taxon>Eukaryota</taxon>
        <taxon>Metazoa</taxon>
        <taxon>Chordata</taxon>
        <taxon>Craniata</taxon>
        <taxon>Vertebrata</taxon>
        <taxon>Euteleostomi</taxon>
        <taxon>Actinopterygii</taxon>
        <taxon>Neopterygii</taxon>
        <taxon>Teleostei</taxon>
        <taxon>Neoteleostei</taxon>
        <taxon>Acanthomorphata</taxon>
        <taxon>Eupercaria</taxon>
        <taxon>Perciformes</taxon>
        <taxon>Notothenioidei</taxon>
        <taxon>Eleginopidae</taxon>
        <taxon>Eleginops</taxon>
    </lineage>
</organism>
<keyword evidence="9" id="KW-1185">Reference proteome</keyword>
<dbReference type="PANTHER" id="PTHR24271:SF87">
    <property type="entry name" value="ARGININE ESTERASE-LIKE-RELATED"/>
    <property type="match status" value="1"/>
</dbReference>
<keyword evidence="2" id="KW-0865">Zymogen</keyword>
<evidence type="ECO:0000256" key="1">
    <source>
        <dbReference type="ARBA" id="ARBA00004239"/>
    </source>
</evidence>
<comment type="subcellular location">
    <subcellularLocation>
        <location evidence="1">Secreted</location>
        <location evidence="1">Extracellular space</location>
    </subcellularLocation>
</comment>
<dbReference type="FunFam" id="2.40.10.10:FF:000005">
    <property type="entry name" value="Serine protease 37"/>
    <property type="match status" value="1"/>
</dbReference>
<evidence type="ECO:0000256" key="3">
    <source>
        <dbReference type="ARBA" id="ARBA00023157"/>
    </source>
</evidence>
<dbReference type="InterPro" id="IPR001314">
    <property type="entry name" value="Peptidase_S1A"/>
</dbReference>
<evidence type="ECO:0000256" key="4">
    <source>
        <dbReference type="ARBA" id="ARBA00036320"/>
    </source>
</evidence>
<dbReference type="GO" id="GO:0006508">
    <property type="term" value="P:proteolysis"/>
    <property type="evidence" value="ECO:0007669"/>
    <property type="project" value="InterPro"/>
</dbReference>
<dbReference type="Proteomes" id="UP001346869">
    <property type="component" value="Unassembled WGS sequence"/>
</dbReference>
<dbReference type="PROSITE" id="PS50240">
    <property type="entry name" value="TRYPSIN_DOM"/>
    <property type="match status" value="1"/>
</dbReference>
<feature type="signal peptide" evidence="6">
    <location>
        <begin position="1"/>
        <end position="21"/>
    </location>
</feature>
<dbReference type="PROSITE" id="PS00134">
    <property type="entry name" value="TRYPSIN_HIS"/>
    <property type="match status" value="1"/>
</dbReference>
<dbReference type="Gene3D" id="2.40.10.10">
    <property type="entry name" value="Trypsin-like serine proteases"/>
    <property type="match status" value="2"/>
</dbReference>
<evidence type="ECO:0000256" key="6">
    <source>
        <dbReference type="SAM" id="SignalP"/>
    </source>
</evidence>
<dbReference type="EMBL" id="JAUZQC010000006">
    <property type="protein sequence ID" value="KAK5870067.1"/>
    <property type="molecule type" value="Genomic_DNA"/>
</dbReference>
<dbReference type="PRINTS" id="PR00722">
    <property type="entry name" value="CHYMOTRYPSIN"/>
</dbReference>
<dbReference type="GO" id="GO:0004252">
    <property type="term" value="F:serine-type endopeptidase activity"/>
    <property type="evidence" value="ECO:0007669"/>
    <property type="project" value="UniProtKB-EC"/>
</dbReference>
<evidence type="ECO:0000313" key="8">
    <source>
        <dbReference type="EMBL" id="KAK5870067.1"/>
    </source>
</evidence>
<dbReference type="EC" id="3.4.21.4" evidence="5"/>
<dbReference type="AlphaFoldDB" id="A0AAN7XZ81"/>